<dbReference type="SUPFAM" id="SSF52009">
    <property type="entry name" value="Phosphohistidine domain"/>
    <property type="match status" value="1"/>
</dbReference>
<feature type="domain" description="PEP-utilising enzyme mobile" evidence="1">
    <location>
        <begin position="401"/>
        <end position="468"/>
    </location>
</feature>
<name>A0A6J7NZY9_9ZZZZ</name>
<dbReference type="Gene3D" id="3.50.30.10">
    <property type="entry name" value="Phosphohistidine domain"/>
    <property type="match status" value="1"/>
</dbReference>
<dbReference type="InterPro" id="IPR036637">
    <property type="entry name" value="Phosphohistidine_dom_sf"/>
</dbReference>
<accession>A0A6J7NZY9</accession>
<dbReference type="Gene3D" id="3.30.470.20">
    <property type="entry name" value="ATP-grasp fold, B domain"/>
    <property type="match status" value="1"/>
</dbReference>
<dbReference type="GO" id="GO:0016301">
    <property type="term" value="F:kinase activity"/>
    <property type="evidence" value="ECO:0007669"/>
    <property type="project" value="InterPro"/>
</dbReference>
<dbReference type="InterPro" id="IPR013815">
    <property type="entry name" value="ATP_grasp_subdomain_1"/>
</dbReference>
<dbReference type="Pfam" id="PF00391">
    <property type="entry name" value="PEP-utilizers"/>
    <property type="match status" value="1"/>
</dbReference>
<dbReference type="GO" id="GO:0005524">
    <property type="term" value="F:ATP binding"/>
    <property type="evidence" value="ECO:0007669"/>
    <property type="project" value="InterPro"/>
</dbReference>
<dbReference type="Gene3D" id="3.30.1490.20">
    <property type="entry name" value="ATP-grasp fold, A domain"/>
    <property type="match status" value="2"/>
</dbReference>
<dbReference type="NCBIfam" id="NF004531">
    <property type="entry name" value="PRK05878.1"/>
    <property type="match status" value="1"/>
</dbReference>
<sequence>MTEPRVIILDGSVLPARELIGGKAWSVARMMSLGLRVPPAFVLPVSECRSYLDAGRTLDDEVWEAVLAGVASLEQRSGRQFGDPAAPMLVSVRSGAAVSMPGMMDTVLNLGITDEIEQALATLTGDPAYASDTHARFLHQFGDIVLKADLDGYTAGISAEAMRALVLADTGSDVPRAPLDQLRGAISAVFDSWDSSRAKAYRRHWGIADSGGTAVTVQMMVFGNLGEESGTGVLFSRNPLSGDRAPYGEWLPGGQGDDVVGGTHAVQDMVTLQNAMPAVHQELMEWATTLEREHGEVQDIEFTLESGRLFLLQTRSAKRSPQAAVRIAVDLVDEGVIGIDEALTRVTPDQIRSVMMPRLDPQHSEKHRVASGEPACPGVASGIGVVDPDEAERRSAEGESIVLVRPTTSPNDVHGMIAAVAVVTDLGGSTSHAAVVTRALGRPSVVGVGDGVAESLAGRLLTVDGESGHVYEGQMPLLETRVEDDPHLSRFAAWVAERSPLVVVESAPADAQVLDLDRQGLGVGAESAAPTREELVAALRGATVARGSLLSTADGVAAAIEAGVSTIVAKPVLPVQLLAVRHAVAAAS</sequence>
<dbReference type="EMBL" id="CAFBOZ010000036">
    <property type="protein sequence ID" value="CAB4996182.1"/>
    <property type="molecule type" value="Genomic_DNA"/>
</dbReference>
<dbReference type="InterPro" id="IPR018274">
    <property type="entry name" value="PEP_util_AS"/>
</dbReference>
<evidence type="ECO:0000313" key="3">
    <source>
        <dbReference type="EMBL" id="CAB4996182.1"/>
    </source>
</evidence>
<proteinExistence type="predicted"/>
<evidence type="ECO:0000259" key="1">
    <source>
        <dbReference type="Pfam" id="PF00391"/>
    </source>
</evidence>
<dbReference type="PANTHER" id="PTHR22931">
    <property type="entry name" value="PHOSPHOENOLPYRUVATE DIKINASE-RELATED"/>
    <property type="match status" value="1"/>
</dbReference>
<gene>
    <name evidence="3" type="ORF">UFOPK3992_00372</name>
</gene>
<dbReference type="Pfam" id="PF01326">
    <property type="entry name" value="PPDK_N"/>
    <property type="match status" value="2"/>
</dbReference>
<dbReference type="GO" id="GO:0050242">
    <property type="term" value="F:pyruvate, phosphate dikinase activity"/>
    <property type="evidence" value="ECO:0007669"/>
    <property type="project" value="InterPro"/>
</dbReference>
<dbReference type="SUPFAM" id="SSF56059">
    <property type="entry name" value="Glutathione synthetase ATP-binding domain-like"/>
    <property type="match status" value="1"/>
</dbReference>
<dbReference type="InterPro" id="IPR010121">
    <property type="entry name" value="Pyruvate_phosphate_dikinase"/>
</dbReference>
<protein>
    <submittedName>
        <fullName evidence="3">Unannotated protein</fullName>
    </submittedName>
</protein>
<feature type="domain" description="Pyruvate phosphate dikinase AMP/ATP-binding" evidence="2">
    <location>
        <begin position="64"/>
        <end position="280"/>
    </location>
</feature>
<organism evidence="3">
    <name type="scientific">freshwater metagenome</name>
    <dbReference type="NCBI Taxonomy" id="449393"/>
    <lineage>
        <taxon>unclassified sequences</taxon>
        <taxon>metagenomes</taxon>
        <taxon>ecological metagenomes</taxon>
    </lineage>
</organism>
<dbReference type="InterPro" id="IPR008279">
    <property type="entry name" value="PEP-util_enz_mobile_dom"/>
</dbReference>
<reference evidence="3" key="1">
    <citation type="submission" date="2020-05" db="EMBL/GenBank/DDBJ databases">
        <authorList>
            <person name="Chiriac C."/>
            <person name="Salcher M."/>
            <person name="Ghai R."/>
            <person name="Kavagutti S V."/>
        </authorList>
    </citation>
    <scope>NUCLEOTIDE SEQUENCE</scope>
</reference>
<dbReference type="AlphaFoldDB" id="A0A6J7NZY9"/>
<dbReference type="PANTHER" id="PTHR22931:SF9">
    <property type="entry name" value="PYRUVATE, PHOSPHATE DIKINASE 1, CHLOROPLASTIC"/>
    <property type="match status" value="1"/>
</dbReference>
<feature type="domain" description="Pyruvate phosphate dikinase AMP/ATP-binding" evidence="2">
    <location>
        <begin position="281"/>
        <end position="330"/>
    </location>
</feature>
<dbReference type="InterPro" id="IPR002192">
    <property type="entry name" value="PPDK_AMP/ATP-bd"/>
</dbReference>
<evidence type="ECO:0000259" key="2">
    <source>
        <dbReference type="Pfam" id="PF01326"/>
    </source>
</evidence>
<dbReference type="PROSITE" id="PS00370">
    <property type="entry name" value="PEP_ENZYMES_PHOS_SITE"/>
    <property type="match status" value="1"/>
</dbReference>
<dbReference type="Gene3D" id="1.10.189.10">
    <property type="entry name" value="Pyruvate Phosphate Dikinase, domain 2"/>
    <property type="match status" value="1"/>
</dbReference>